<organism evidence="1 2">
    <name type="scientific">Caerostris extrusa</name>
    <name type="common">Bark spider</name>
    <name type="synonym">Caerostris bankana</name>
    <dbReference type="NCBI Taxonomy" id="172846"/>
    <lineage>
        <taxon>Eukaryota</taxon>
        <taxon>Metazoa</taxon>
        <taxon>Ecdysozoa</taxon>
        <taxon>Arthropoda</taxon>
        <taxon>Chelicerata</taxon>
        <taxon>Arachnida</taxon>
        <taxon>Araneae</taxon>
        <taxon>Araneomorphae</taxon>
        <taxon>Entelegynae</taxon>
        <taxon>Araneoidea</taxon>
        <taxon>Araneidae</taxon>
        <taxon>Caerostris</taxon>
    </lineage>
</organism>
<evidence type="ECO:0000313" key="1">
    <source>
        <dbReference type="EMBL" id="GIX96520.1"/>
    </source>
</evidence>
<dbReference type="Proteomes" id="UP001054945">
    <property type="component" value="Unassembled WGS sequence"/>
</dbReference>
<accession>A0AAV4PHB1</accession>
<gene>
    <name evidence="1" type="primary">AVEN_171519_1</name>
    <name evidence="1" type="ORF">CEXT_505091</name>
</gene>
<dbReference type="EMBL" id="BPLR01004657">
    <property type="protein sequence ID" value="GIX96520.1"/>
    <property type="molecule type" value="Genomic_DNA"/>
</dbReference>
<reference evidence="1 2" key="1">
    <citation type="submission" date="2021-06" db="EMBL/GenBank/DDBJ databases">
        <title>Caerostris extrusa draft genome.</title>
        <authorList>
            <person name="Kono N."/>
            <person name="Arakawa K."/>
        </authorList>
    </citation>
    <scope>NUCLEOTIDE SEQUENCE [LARGE SCALE GENOMIC DNA]</scope>
</reference>
<protein>
    <submittedName>
        <fullName evidence="1">SWIM-type domain-containing protein</fullName>
    </submittedName>
</protein>
<proteinExistence type="predicted"/>
<evidence type="ECO:0000313" key="2">
    <source>
        <dbReference type="Proteomes" id="UP001054945"/>
    </source>
</evidence>
<keyword evidence="2" id="KW-1185">Reference proteome</keyword>
<sequence length="67" mass="7792">MSKVIPCKFCDPEIESFNILRSYLPEEYEYMVCSFSGDSSHLKTRLRTSGKNQNYAQKVVGRFSDIF</sequence>
<dbReference type="AlphaFoldDB" id="A0AAV4PHB1"/>
<comment type="caution">
    <text evidence="1">The sequence shown here is derived from an EMBL/GenBank/DDBJ whole genome shotgun (WGS) entry which is preliminary data.</text>
</comment>
<name>A0AAV4PHB1_CAEEX</name>